<sequence length="139" mass="15871">MQVLRVEPMKYPEFVEIDNSLESLQAQVDGYIEAIYPFDDAVGIICNDEGKINGMPLNRALYDDHGQIIDIIAGNFLIVGLGKDDFVSLDEKHRGKYMQMFYAPQIFVMKNEKIEAIELKSAKSLESTERNFAEYEPDI</sequence>
<accession>A0ABR7EGJ6</accession>
<feature type="domain" description="DUF3846" evidence="1">
    <location>
        <begin position="1"/>
        <end position="101"/>
    </location>
</feature>
<dbReference type="EMBL" id="JACOON010000003">
    <property type="protein sequence ID" value="MBC5648159.1"/>
    <property type="molecule type" value="Genomic_DNA"/>
</dbReference>
<reference evidence="2 3" key="1">
    <citation type="submission" date="2020-08" db="EMBL/GenBank/DDBJ databases">
        <title>Genome public.</title>
        <authorList>
            <person name="Liu C."/>
            <person name="Sun Q."/>
        </authorList>
    </citation>
    <scope>NUCLEOTIDE SEQUENCE [LARGE SCALE GENOMIC DNA]</scope>
    <source>
        <strain evidence="2 3">NSJ-35</strain>
    </source>
</reference>
<organism evidence="2 3">
    <name type="scientific">Christensenella tenuis</name>
    <dbReference type="NCBI Taxonomy" id="2763033"/>
    <lineage>
        <taxon>Bacteria</taxon>
        <taxon>Bacillati</taxon>
        <taxon>Bacillota</taxon>
        <taxon>Clostridia</taxon>
        <taxon>Christensenellales</taxon>
        <taxon>Christensenellaceae</taxon>
        <taxon>Christensenella</taxon>
    </lineage>
</organism>
<gene>
    <name evidence="2" type="ORF">H8S18_07390</name>
</gene>
<name>A0ABR7EGJ6_9FIRM</name>
<evidence type="ECO:0000313" key="3">
    <source>
        <dbReference type="Proteomes" id="UP000606889"/>
    </source>
</evidence>
<dbReference type="Pfam" id="PF12957">
    <property type="entry name" value="DUF3846"/>
    <property type="match status" value="1"/>
</dbReference>
<comment type="caution">
    <text evidence="2">The sequence shown here is derived from an EMBL/GenBank/DDBJ whole genome shotgun (WGS) entry which is preliminary data.</text>
</comment>
<dbReference type="Proteomes" id="UP000606889">
    <property type="component" value="Unassembled WGS sequence"/>
</dbReference>
<keyword evidence="3" id="KW-1185">Reference proteome</keyword>
<dbReference type="InterPro" id="IPR024559">
    <property type="entry name" value="DUF3846"/>
</dbReference>
<evidence type="ECO:0000259" key="1">
    <source>
        <dbReference type="Pfam" id="PF12957"/>
    </source>
</evidence>
<proteinExistence type="predicted"/>
<evidence type="ECO:0000313" key="2">
    <source>
        <dbReference type="EMBL" id="MBC5648159.1"/>
    </source>
</evidence>
<protein>
    <submittedName>
        <fullName evidence="2">DUF3846 domain-containing protein</fullName>
    </submittedName>
</protein>